<feature type="region of interest" description="Disordered" evidence="1">
    <location>
        <begin position="83"/>
        <end position="103"/>
    </location>
</feature>
<sequence>FGEDEFNIPLDFAAEIGEIVCSVNNGRDEIGDDKASFCFDVNVQKHKIKSMSPTEIQQSRIIYGNDAESMHTTLSQYQTPNYLAKPEEDDDDDEFVQQQQQSRNISSATRVNLLEYDTASVHSMLSKIAIAESGMT</sequence>
<gene>
    <name evidence="2" type="ORF">TOA249_LOCUS19047</name>
</gene>
<organism evidence="2 3">
    <name type="scientific">Rotaria socialis</name>
    <dbReference type="NCBI Taxonomy" id="392032"/>
    <lineage>
        <taxon>Eukaryota</taxon>
        <taxon>Metazoa</taxon>
        <taxon>Spiralia</taxon>
        <taxon>Gnathifera</taxon>
        <taxon>Rotifera</taxon>
        <taxon>Eurotatoria</taxon>
        <taxon>Bdelloidea</taxon>
        <taxon>Philodinida</taxon>
        <taxon>Philodinidae</taxon>
        <taxon>Rotaria</taxon>
    </lineage>
</organism>
<comment type="caution">
    <text evidence="2">The sequence shown here is derived from an EMBL/GenBank/DDBJ whole genome shotgun (WGS) entry which is preliminary data.</text>
</comment>
<dbReference type="EMBL" id="CAJOBS010001466">
    <property type="protein sequence ID" value="CAF4733209.1"/>
    <property type="molecule type" value="Genomic_DNA"/>
</dbReference>
<evidence type="ECO:0000313" key="3">
    <source>
        <dbReference type="Proteomes" id="UP000663838"/>
    </source>
</evidence>
<accession>A0A821K3Z0</accession>
<evidence type="ECO:0000313" key="2">
    <source>
        <dbReference type="EMBL" id="CAF4733209.1"/>
    </source>
</evidence>
<evidence type="ECO:0000256" key="1">
    <source>
        <dbReference type="SAM" id="MobiDB-lite"/>
    </source>
</evidence>
<name>A0A821K3Z0_9BILA</name>
<reference evidence="2" key="1">
    <citation type="submission" date="2021-02" db="EMBL/GenBank/DDBJ databases">
        <authorList>
            <person name="Nowell W R."/>
        </authorList>
    </citation>
    <scope>NUCLEOTIDE SEQUENCE</scope>
</reference>
<feature type="non-terminal residue" evidence="2">
    <location>
        <position position="1"/>
    </location>
</feature>
<dbReference type="AlphaFoldDB" id="A0A821K3Z0"/>
<protein>
    <submittedName>
        <fullName evidence="2">Uncharacterized protein</fullName>
    </submittedName>
</protein>
<dbReference type="Proteomes" id="UP000663838">
    <property type="component" value="Unassembled WGS sequence"/>
</dbReference>
<proteinExistence type="predicted"/>